<accession>A4X8B1</accession>
<evidence type="ECO:0000313" key="2">
    <source>
        <dbReference type="Proteomes" id="UP000000235"/>
    </source>
</evidence>
<organism evidence="1 2">
    <name type="scientific">Salinispora tropica (strain ATCC BAA-916 / DSM 44818 / JCM 13857 / NBRC 105044 / CNB-440)</name>
    <dbReference type="NCBI Taxonomy" id="369723"/>
    <lineage>
        <taxon>Bacteria</taxon>
        <taxon>Bacillati</taxon>
        <taxon>Actinomycetota</taxon>
        <taxon>Actinomycetes</taxon>
        <taxon>Micromonosporales</taxon>
        <taxon>Micromonosporaceae</taxon>
        <taxon>Salinispora</taxon>
    </lineage>
</organism>
<dbReference type="EMBL" id="CP000667">
    <property type="protein sequence ID" value="ABP55111.1"/>
    <property type="molecule type" value="Genomic_DNA"/>
</dbReference>
<reference evidence="2" key="1">
    <citation type="journal article" date="2007" name="Proc. Natl. Acad. Sci. U.S.A.">
        <title>Genome sequencing reveals complex secondary metabolome in the marine actinomycete Salinispora tropica.</title>
        <authorList>
            <person name="Udwary D.W."/>
            <person name="Zeigler L."/>
            <person name="Asolkar R.N."/>
            <person name="Singan V."/>
            <person name="Lapidus A."/>
            <person name="Fenical W."/>
            <person name="Jensen P.R."/>
            <person name="Moore B.S."/>
        </authorList>
    </citation>
    <scope>NUCLEOTIDE SEQUENCE [LARGE SCALE GENOMIC DNA]</scope>
    <source>
        <strain evidence="2">ATCC BAA-916 / DSM 44818 / CNB-440</strain>
    </source>
</reference>
<evidence type="ECO:0000313" key="1">
    <source>
        <dbReference type="EMBL" id="ABP55111.1"/>
    </source>
</evidence>
<dbReference type="STRING" id="369723.Strop_2667"/>
<dbReference type="KEGG" id="stp:Strop_2667"/>
<keyword evidence="2" id="KW-1185">Reference proteome</keyword>
<name>A4X8B1_SALTO</name>
<sequence length="120" mass="13270">MAPPHRLDLGRVSRIMAWCDRVILSGRGSSGRLFGDVVGMRRARSERRLPRELRLVRREGIEALAWVADPAGAGHGHVVEQSHQLAGVVVLARGQAAGQVPAPPVPDRLIHLLRRMWAWP</sequence>
<protein>
    <submittedName>
        <fullName evidence="1">Uncharacterized protein</fullName>
    </submittedName>
</protein>
<dbReference type="HOGENOM" id="CLU_2048098_0_0_11"/>
<dbReference type="Proteomes" id="UP000000235">
    <property type="component" value="Chromosome"/>
</dbReference>
<dbReference type="AlphaFoldDB" id="A4X8B1"/>
<gene>
    <name evidence="1" type="ordered locus">Strop_2667</name>
</gene>
<proteinExistence type="predicted"/>